<evidence type="ECO:0008006" key="5">
    <source>
        <dbReference type="Google" id="ProtNLM"/>
    </source>
</evidence>
<reference evidence="2 4" key="2">
    <citation type="journal article" date="2016" name="Front. Microbiol.">
        <title>Industrial Acetogenic Biocatalysts: A Comparative Metabolic and Genomic Analysis.</title>
        <authorList>
            <person name="Bengelsdorf F."/>
            <person name="Poehlein A."/>
            <person name="Sonja S."/>
            <person name="Erz C."/>
            <person name="Hummel T."/>
            <person name="Hoffmeister S."/>
            <person name="Daniel R."/>
            <person name="Durre P."/>
        </authorList>
    </citation>
    <scope>NUCLEOTIDE SEQUENCE [LARGE SCALE GENOMIC DNA]</scope>
    <source>
        <strain evidence="2 4">PTA-10522</strain>
    </source>
</reference>
<dbReference type="Proteomes" id="UP000093694">
    <property type="component" value="Unassembled WGS sequence"/>
</dbReference>
<dbReference type="EMBL" id="LROR01000023">
    <property type="protein sequence ID" value="OBR97455.1"/>
    <property type="molecule type" value="Genomic_DNA"/>
</dbReference>
<evidence type="ECO:0000313" key="1">
    <source>
        <dbReference type="EMBL" id="OAA90709.1"/>
    </source>
</evidence>
<comment type="caution">
    <text evidence="1">The sequence shown here is derived from an EMBL/GenBank/DDBJ whole genome shotgun (WGS) entry which is preliminary data.</text>
</comment>
<dbReference type="InterPro" id="IPR010064">
    <property type="entry name" value="HK97-gp10_tail"/>
</dbReference>
<evidence type="ECO:0000313" key="4">
    <source>
        <dbReference type="Proteomes" id="UP000093694"/>
    </source>
</evidence>
<protein>
    <recommendedName>
        <fullName evidence="5">Phage protein, HK97 gp10 family</fullName>
    </recommendedName>
</protein>
<reference evidence="1 3" key="1">
    <citation type="journal article" date="2015" name="Biotechnol. Bioeng.">
        <title>Genome sequence and phenotypic characterization of Caulobacter segnis.</title>
        <authorList>
            <person name="Patel S."/>
            <person name="Fletcher B."/>
            <person name="Scott D.C."/>
            <person name="Ely B."/>
        </authorList>
    </citation>
    <scope>NUCLEOTIDE SEQUENCE [LARGE SCALE GENOMIC DNA]</scope>
    <source>
        <strain evidence="1 3">PS02</strain>
    </source>
</reference>
<dbReference type="RefSeq" id="WP_063602043.1">
    <property type="nucleotide sequence ID" value="NZ_LITQ01000030.1"/>
</dbReference>
<name>A0A162N9S5_9CLOT</name>
<dbReference type="PATRIC" id="fig|1705578.3.peg.2332"/>
<evidence type="ECO:0000313" key="3">
    <source>
        <dbReference type="Proteomes" id="UP000077384"/>
    </source>
</evidence>
<keyword evidence="4" id="KW-1185">Reference proteome</keyword>
<sequence length="126" mass="13583">MGYKSNLNNVLNALEKGKKEALTSIGAFGTAEAQLRAPVGKKEDGDIDPGRLRQNITFNVHDDNNGVSIGATNAVVNKKKKPYAAWVEKGTAKMKAQPFLEPSIMDNLSKIEEIAGQKIKVNMGGK</sequence>
<evidence type="ECO:0000313" key="2">
    <source>
        <dbReference type="EMBL" id="OBR97455.1"/>
    </source>
</evidence>
<organism evidence="1 3">
    <name type="scientific">Clostridium coskatii</name>
    <dbReference type="NCBI Taxonomy" id="1705578"/>
    <lineage>
        <taxon>Bacteria</taxon>
        <taxon>Bacillati</taxon>
        <taxon>Bacillota</taxon>
        <taxon>Clostridia</taxon>
        <taxon>Eubacteriales</taxon>
        <taxon>Clostridiaceae</taxon>
        <taxon>Clostridium</taxon>
    </lineage>
</organism>
<gene>
    <name evidence="2" type="ORF">CLCOS_03110</name>
    <name evidence="1" type="ORF">WX73_02074</name>
</gene>
<accession>A0A162N9S5</accession>
<dbReference type="NCBIfam" id="TIGR01725">
    <property type="entry name" value="phge_HK97_gp10"/>
    <property type="match status" value="1"/>
</dbReference>
<proteinExistence type="predicted"/>
<dbReference type="AlphaFoldDB" id="A0A162N9S5"/>
<dbReference type="Pfam" id="PF04883">
    <property type="entry name" value="HK97-gp10_like"/>
    <property type="match status" value="1"/>
</dbReference>
<dbReference type="EMBL" id="LITQ01000030">
    <property type="protein sequence ID" value="OAA90709.1"/>
    <property type="molecule type" value="Genomic_DNA"/>
</dbReference>
<dbReference type="Proteomes" id="UP000077384">
    <property type="component" value="Unassembled WGS sequence"/>
</dbReference>